<gene>
    <name evidence="2" type="ORF">H8Z82_09420</name>
</gene>
<evidence type="ECO:0000313" key="2">
    <source>
        <dbReference type="EMBL" id="MBC5779879.1"/>
    </source>
</evidence>
<dbReference type="Pfam" id="PF07561">
    <property type="entry name" value="DUF1540"/>
    <property type="match status" value="2"/>
</dbReference>
<feature type="domain" description="DUF1540" evidence="1">
    <location>
        <begin position="5"/>
        <end position="42"/>
    </location>
</feature>
<keyword evidence="3" id="KW-1185">Reference proteome</keyword>
<accession>A0ABR7IIM8</accession>
<dbReference type="RefSeq" id="WP_019162772.1">
    <property type="nucleotide sequence ID" value="NZ_JACOQG010000013.1"/>
</dbReference>
<protein>
    <submittedName>
        <fullName evidence="2">DUF1540 domain-containing protein</fullName>
    </submittedName>
</protein>
<feature type="domain" description="DUF1540" evidence="1">
    <location>
        <begin position="65"/>
        <end position="103"/>
    </location>
</feature>
<dbReference type="EMBL" id="JACOQG010000013">
    <property type="protein sequence ID" value="MBC5779879.1"/>
    <property type="molecule type" value="Genomic_DNA"/>
</dbReference>
<evidence type="ECO:0000313" key="3">
    <source>
        <dbReference type="Proteomes" id="UP000649826"/>
    </source>
</evidence>
<name>A0ABR7IIM8_9FIRM</name>
<reference evidence="2 3" key="1">
    <citation type="submission" date="2020-08" db="EMBL/GenBank/DDBJ databases">
        <title>Genome public.</title>
        <authorList>
            <person name="Liu C."/>
            <person name="Sun Q."/>
        </authorList>
    </citation>
    <scope>NUCLEOTIDE SEQUENCE [LARGE SCALE GENOMIC DNA]</scope>
    <source>
        <strain evidence="2 3">M29</strain>
    </source>
</reference>
<dbReference type="Proteomes" id="UP000649826">
    <property type="component" value="Unassembled WGS sequence"/>
</dbReference>
<evidence type="ECO:0000259" key="1">
    <source>
        <dbReference type="Pfam" id="PF07561"/>
    </source>
</evidence>
<organism evidence="2 3">
    <name type="scientific">Blautia difficilis</name>
    <dbReference type="NCBI Taxonomy" id="2763027"/>
    <lineage>
        <taxon>Bacteria</taxon>
        <taxon>Bacillati</taxon>
        <taxon>Bacillota</taxon>
        <taxon>Clostridia</taxon>
        <taxon>Lachnospirales</taxon>
        <taxon>Lachnospiraceae</taxon>
        <taxon>Blautia</taxon>
    </lineage>
</organism>
<dbReference type="InterPro" id="IPR011437">
    <property type="entry name" value="DUF1540"/>
</dbReference>
<proteinExistence type="predicted"/>
<comment type="caution">
    <text evidence="2">The sequence shown here is derived from an EMBL/GenBank/DDBJ whole genome shotgun (WGS) entry which is preliminary data.</text>
</comment>
<sequence>MTILKCSAANCIYNKDQLCSRGNIDINGKNAASPNETNCDSFQERSGSSVTDRYSCGCGCEKIQIDCQAHNCTYNSDCKCTASSIQVEGSGAHSSADTKCSTFQYL</sequence>